<sequence>MLSMSPNSIVRSSMEEMLDSLQRKEENEMPKDRLPDLPARPKPASRARLPSSKRPLPKSINIGESESSKSSSNFNVKKEDTKGLRGNSFVAKRVKEWEKVGEPRSEDKDHAKLTSSPLDLHPRFRESEWDDNVGYFVEKIGAFEDAKNQVLQGTLVVQKCFRGHHARQYFHELKGGVIKLQSFIRGEISRRKHCALHKLNEHVAYGMPDKQRISVVKIQSAIRWWLAQRQFGYLRNSKRSNVAKGKPSRKICDVKDMPPEMLPSVVEELQRKVLMAEAILGQKDKENAALRLQIRQFEARWSEYESKMKFLEEVWQKHTASLQMNLAAAKMSLGVDDNSGQRARIDDSSSPCCYEFEDMSVATQTPGDSTPIKFAYNGIDFGAGRSTGGGLHANSLAKEFERRKVNFDDKARAIDDVMSGHAVEPEEELQSLKSRFQLWQKSYRIRLREVKKKVHRLRQDEAEKNRLTWWGKEEQNILAF</sequence>
<keyword evidence="5" id="KW-1185">Reference proteome</keyword>
<feature type="coiled-coil region" evidence="2">
    <location>
        <begin position="280"/>
        <end position="314"/>
    </location>
</feature>
<evidence type="ECO:0000256" key="2">
    <source>
        <dbReference type="SAM" id="Coils"/>
    </source>
</evidence>
<name>A0AAD2A9M6_9LAMI</name>
<dbReference type="PROSITE" id="PS50096">
    <property type="entry name" value="IQ"/>
    <property type="match status" value="3"/>
</dbReference>
<organism evidence="4 5">
    <name type="scientific">Fraxinus pennsylvanica</name>
    <dbReference type="NCBI Taxonomy" id="56036"/>
    <lineage>
        <taxon>Eukaryota</taxon>
        <taxon>Viridiplantae</taxon>
        <taxon>Streptophyta</taxon>
        <taxon>Embryophyta</taxon>
        <taxon>Tracheophyta</taxon>
        <taxon>Spermatophyta</taxon>
        <taxon>Magnoliopsida</taxon>
        <taxon>eudicotyledons</taxon>
        <taxon>Gunneridae</taxon>
        <taxon>Pentapetalae</taxon>
        <taxon>asterids</taxon>
        <taxon>lamiids</taxon>
        <taxon>Lamiales</taxon>
        <taxon>Oleaceae</taxon>
        <taxon>Oleeae</taxon>
        <taxon>Fraxinus</taxon>
    </lineage>
</organism>
<dbReference type="EMBL" id="OU503055">
    <property type="protein sequence ID" value="CAI9784148.1"/>
    <property type="molecule type" value="Genomic_DNA"/>
</dbReference>
<keyword evidence="2" id="KW-0175">Coiled coil</keyword>
<evidence type="ECO:0000313" key="5">
    <source>
        <dbReference type="Proteomes" id="UP000834106"/>
    </source>
</evidence>
<feature type="compositionally biased region" description="Basic and acidic residues" evidence="3">
    <location>
        <begin position="21"/>
        <end position="35"/>
    </location>
</feature>
<feature type="coiled-coil region" evidence="2">
    <location>
        <begin position="440"/>
        <end position="467"/>
    </location>
</feature>
<dbReference type="AlphaFoldDB" id="A0AAD2A9M6"/>
<evidence type="ECO:0000256" key="3">
    <source>
        <dbReference type="SAM" id="MobiDB-lite"/>
    </source>
</evidence>
<protein>
    <submittedName>
        <fullName evidence="4">Uncharacterized protein</fullName>
    </submittedName>
</protein>
<dbReference type="InterPro" id="IPR000048">
    <property type="entry name" value="IQ_motif_EF-hand-BS"/>
</dbReference>
<dbReference type="Pfam" id="PF00612">
    <property type="entry name" value="IQ"/>
    <property type="match status" value="3"/>
</dbReference>
<feature type="compositionally biased region" description="Polar residues" evidence="3">
    <location>
        <begin position="1"/>
        <end position="11"/>
    </location>
</feature>
<dbReference type="Gene3D" id="1.20.5.190">
    <property type="match status" value="1"/>
</dbReference>
<evidence type="ECO:0000313" key="4">
    <source>
        <dbReference type="EMBL" id="CAI9784148.1"/>
    </source>
</evidence>
<dbReference type="GO" id="GO:0005516">
    <property type="term" value="F:calmodulin binding"/>
    <property type="evidence" value="ECO:0007669"/>
    <property type="project" value="UniProtKB-KW"/>
</dbReference>
<feature type="region of interest" description="Disordered" evidence="3">
    <location>
        <begin position="1"/>
        <end position="80"/>
    </location>
</feature>
<proteinExistence type="predicted"/>
<gene>
    <name evidence="4" type="ORF">FPE_LOCUS31578</name>
</gene>
<dbReference type="SMART" id="SM00015">
    <property type="entry name" value="IQ"/>
    <property type="match status" value="3"/>
</dbReference>
<reference evidence="4" key="1">
    <citation type="submission" date="2023-05" db="EMBL/GenBank/DDBJ databases">
        <authorList>
            <person name="Huff M."/>
        </authorList>
    </citation>
    <scope>NUCLEOTIDE SEQUENCE</scope>
</reference>
<evidence type="ECO:0000256" key="1">
    <source>
        <dbReference type="ARBA" id="ARBA00022860"/>
    </source>
</evidence>
<dbReference type="Proteomes" id="UP000834106">
    <property type="component" value="Chromosome 20"/>
</dbReference>
<accession>A0AAD2A9M6</accession>
<feature type="compositionally biased region" description="Low complexity" evidence="3">
    <location>
        <begin position="58"/>
        <end position="73"/>
    </location>
</feature>
<keyword evidence="1" id="KW-0112">Calmodulin-binding</keyword>